<sequence>MPSQTSVEIQPFEKTDIREAVLLGQVAFAETNRLAYTGPLSPSSIDAMVAQREASADTEPHVTTFKAVDVSTGKMVGLARWAIWETDQVVEKSVDEVVRDRLSAPVAERRDEVARAMWTLVQVGKREILGVGKIEGNEKGIKLRKRIELEALCVHPDYQGRGIAKRFLAWGVGEAEMLGLDVYLEATEAGRPVYEKTGFQAVRKEEFGLDGIGETSLTFMILPAKAVSEVKDEL</sequence>
<dbReference type="CDD" id="cd04301">
    <property type="entry name" value="NAT_SF"/>
    <property type="match status" value="1"/>
</dbReference>
<feature type="domain" description="N-acetyltransferase" evidence="1">
    <location>
        <begin position="68"/>
        <end position="225"/>
    </location>
</feature>
<evidence type="ECO:0000259" key="1">
    <source>
        <dbReference type="PROSITE" id="PS51186"/>
    </source>
</evidence>
<name>A0A3D8T2I9_9EURO</name>
<dbReference type="AlphaFoldDB" id="A0A3D8T2I9"/>
<dbReference type="STRING" id="1810919.A0A3D8T2I9"/>
<dbReference type="InterPro" id="IPR000182">
    <property type="entry name" value="GNAT_dom"/>
</dbReference>
<proteinExistence type="predicted"/>
<dbReference type="InterPro" id="IPR016181">
    <property type="entry name" value="Acyl_CoA_acyltransferase"/>
</dbReference>
<dbReference type="SUPFAM" id="SSF55729">
    <property type="entry name" value="Acyl-CoA N-acyltransferases (Nat)"/>
    <property type="match status" value="1"/>
</dbReference>
<dbReference type="PROSITE" id="PS51186">
    <property type="entry name" value="GNAT"/>
    <property type="match status" value="1"/>
</dbReference>
<protein>
    <recommendedName>
        <fullName evidence="1">N-acetyltransferase domain-containing protein</fullName>
    </recommendedName>
</protein>
<keyword evidence="3" id="KW-1185">Reference proteome</keyword>
<reference evidence="2 3" key="1">
    <citation type="journal article" date="2018" name="IMA Fungus">
        <title>IMA Genome-F 9: Draft genome sequence of Annulohypoxylon stygium, Aspergillus mulundensis, Berkeleyomyces basicola (syn. Thielaviopsis basicola), Ceratocystis smalleyi, two Cercospora beticola strains, Coleophoma cylindrospora, Fusarium fracticaudum, Phialophora cf. hyalina, and Morchella septimelata.</title>
        <authorList>
            <person name="Wingfield B.D."/>
            <person name="Bills G.F."/>
            <person name="Dong Y."/>
            <person name="Huang W."/>
            <person name="Nel W.J."/>
            <person name="Swalarsk-Parry B.S."/>
            <person name="Vaghefi N."/>
            <person name="Wilken P.M."/>
            <person name="An Z."/>
            <person name="de Beer Z.W."/>
            <person name="De Vos L."/>
            <person name="Chen L."/>
            <person name="Duong T.A."/>
            <person name="Gao Y."/>
            <person name="Hammerbacher A."/>
            <person name="Kikkert J.R."/>
            <person name="Li Y."/>
            <person name="Li H."/>
            <person name="Li K."/>
            <person name="Li Q."/>
            <person name="Liu X."/>
            <person name="Ma X."/>
            <person name="Naidoo K."/>
            <person name="Pethybridge S.J."/>
            <person name="Sun J."/>
            <person name="Steenkamp E.T."/>
            <person name="van der Nest M.A."/>
            <person name="van Wyk S."/>
            <person name="Wingfield M.J."/>
            <person name="Xiong C."/>
            <person name="Yue Q."/>
            <person name="Zhang X."/>
        </authorList>
    </citation>
    <scope>NUCLEOTIDE SEQUENCE [LARGE SCALE GENOMIC DNA]</scope>
    <source>
        <strain evidence="2 3">DSM 5745</strain>
    </source>
</reference>
<gene>
    <name evidence="2" type="ORF">DSM5745_00051</name>
</gene>
<dbReference type="PANTHER" id="PTHR42791">
    <property type="entry name" value="GNAT FAMILY ACETYLTRANSFERASE"/>
    <property type="match status" value="1"/>
</dbReference>
<comment type="caution">
    <text evidence="2">The sequence shown here is derived from an EMBL/GenBank/DDBJ whole genome shotgun (WGS) entry which is preliminary data.</text>
</comment>
<dbReference type="GeneID" id="38110421"/>
<dbReference type="PANTHER" id="PTHR42791:SF2">
    <property type="entry name" value="N-ACETYLTRANSFERASE DOMAIN-CONTAINING PROTEIN"/>
    <property type="match status" value="1"/>
</dbReference>
<evidence type="ECO:0000313" key="2">
    <source>
        <dbReference type="EMBL" id="RDW92729.1"/>
    </source>
</evidence>
<dbReference type="RefSeq" id="XP_026607912.1">
    <property type="nucleotide sequence ID" value="XM_026742067.1"/>
</dbReference>
<dbReference type="Proteomes" id="UP000256690">
    <property type="component" value="Unassembled WGS sequence"/>
</dbReference>
<dbReference type="OrthoDB" id="410198at2759"/>
<dbReference type="Gene3D" id="3.40.630.30">
    <property type="match status" value="1"/>
</dbReference>
<dbReference type="GO" id="GO:0016747">
    <property type="term" value="F:acyltransferase activity, transferring groups other than amino-acyl groups"/>
    <property type="evidence" value="ECO:0007669"/>
    <property type="project" value="InterPro"/>
</dbReference>
<dbReference type="Pfam" id="PF13673">
    <property type="entry name" value="Acetyltransf_10"/>
    <property type="match status" value="1"/>
</dbReference>
<accession>A0A3D8T2I9</accession>
<dbReference type="InterPro" id="IPR052523">
    <property type="entry name" value="Trichothecene_AcTrans"/>
</dbReference>
<evidence type="ECO:0000313" key="3">
    <source>
        <dbReference type="Proteomes" id="UP000256690"/>
    </source>
</evidence>
<organism evidence="2 3">
    <name type="scientific">Aspergillus mulundensis</name>
    <dbReference type="NCBI Taxonomy" id="1810919"/>
    <lineage>
        <taxon>Eukaryota</taxon>
        <taxon>Fungi</taxon>
        <taxon>Dikarya</taxon>
        <taxon>Ascomycota</taxon>
        <taxon>Pezizomycotina</taxon>
        <taxon>Eurotiomycetes</taxon>
        <taxon>Eurotiomycetidae</taxon>
        <taxon>Eurotiales</taxon>
        <taxon>Aspergillaceae</taxon>
        <taxon>Aspergillus</taxon>
        <taxon>Aspergillus subgen. Nidulantes</taxon>
    </lineage>
</organism>
<dbReference type="EMBL" id="PVWQ01000001">
    <property type="protein sequence ID" value="RDW92729.1"/>
    <property type="molecule type" value="Genomic_DNA"/>
</dbReference>